<protein>
    <submittedName>
        <fullName evidence="1">Uncharacterized protein</fullName>
    </submittedName>
</protein>
<evidence type="ECO:0000313" key="1">
    <source>
        <dbReference type="EMBL" id="KRY25744.1"/>
    </source>
</evidence>
<evidence type="ECO:0000313" key="2">
    <source>
        <dbReference type="Proteomes" id="UP000054653"/>
    </source>
</evidence>
<organism evidence="1 2">
    <name type="scientific">Trichinella britovi</name>
    <name type="common">Parasitic roundworm</name>
    <dbReference type="NCBI Taxonomy" id="45882"/>
    <lineage>
        <taxon>Eukaryota</taxon>
        <taxon>Metazoa</taxon>
        <taxon>Ecdysozoa</taxon>
        <taxon>Nematoda</taxon>
        <taxon>Enoplea</taxon>
        <taxon>Dorylaimia</taxon>
        <taxon>Trichinellida</taxon>
        <taxon>Trichinellidae</taxon>
        <taxon>Trichinella</taxon>
    </lineage>
</organism>
<keyword evidence="2" id="KW-1185">Reference proteome</keyword>
<dbReference type="AlphaFoldDB" id="A0A0V1ALT0"/>
<name>A0A0V1ALT0_TRIBR</name>
<sequence>MHAFLSAVCGALSAPPAINRPLSELAIGVRCA</sequence>
<reference evidence="1 2" key="1">
    <citation type="submission" date="2015-01" db="EMBL/GenBank/DDBJ databases">
        <title>Evolution of Trichinella species and genotypes.</title>
        <authorList>
            <person name="Korhonen P.K."/>
            <person name="Edoardo P."/>
            <person name="Giuseppe L.R."/>
            <person name="Gasser R.B."/>
        </authorList>
    </citation>
    <scope>NUCLEOTIDE SEQUENCE [LARGE SCALE GENOMIC DNA]</scope>
    <source>
        <strain evidence="1">ISS120</strain>
    </source>
</reference>
<proteinExistence type="predicted"/>
<dbReference type="EMBL" id="JYDI01002132">
    <property type="protein sequence ID" value="KRY25744.1"/>
    <property type="molecule type" value="Genomic_DNA"/>
</dbReference>
<accession>A0A0V1ALT0</accession>
<dbReference type="Proteomes" id="UP000054653">
    <property type="component" value="Unassembled WGS sequence"/>
</dbReference>
<gene>
    <name evidence="1" type="ORF">T03_11330</name>
</gene>
<comment type="caution">
    <text evidence="1">The sequence shown here is derived from an EMBL/GenBank/DDBJ whole genome shotgun (WGS) entry which is preliminary data.</text>
</comment>